<dbReference type="AlphaFoldDB" id="A0A319EGM7"/>
<feature type="coiled-coil region" evidence="1">
    <location>
        <begin position="220"/>
        <end position="306"/>
    </location>
</feature>
<dbReference type="PANTHER" id="PTHR38443:SF2">
    <property type="entry name" value="NON-HEMOLYTIC ENTEROTOXIN LYTIC COMPONENT L1"/>
    <property type="match status" value="1"/>
</dbReference>
<reference evidence="2 3" key="1">
    <citation type="submission" date="2018-02" db="EMBL/GenBank/DDBJ databases">
        <title>The genomes of Aspergillus section Nigri reveals drivers in fungal speciation.</title>
        <authorList>
            <consortium name="DOE Joint Genome Institute"/>
            <person name="Vesth T.C."/>
            <person name="Nybo J."/>
            <person name="Theobald S."/>
            <person name="Brandl J."/>
            <person name="Frisvad J.C."/>
            <person name="Nielsen K.F."/>
            <person name="Lyhne E.K."/>
            <person name="Kogle M.E."/>
            <person name="Kuo A."/>
            <person name="Riley R."/>
            <person name="Clum A."/>
            <person name="Nolan M."/>
            <person name="Lipzen A."/>
            <person name="Salamov A."/>
            <person name="Henrissat B."/>
            <person name="Wiebenga A."/>
            <person name="De vries R.P."/>
            <person name="Grigoriev I.V."/>
            <person name="Mortensen U.H."/>
            <person name="Andersen M.R."/>
            <person name="Baker S.E."/>
        </authorList>
    </citation>
    <scope>NUCLEOTIDE SEQUENCE [LARGE SCALE GENOMIC DNA]</scope>
    <source>
        <strain evidence="2 3">CBS 121057</strain>
    </source>
</reference>
<dbReference type="OrthoDB" id="4494488at2759"/>
<dbReference type="Gene3D" id="1.20.1170.10">
    <property type="match status" value="1"/>
</dbReference>
<proteinExistence type="predicted"/>
<name>A0A319EGM7_ASPSB</name>
<dbReference type="InterPro" id="IPR052785">
    <property type="entry name" value="Enterotoxin_cmpnt"/>
</dbReference>
<keyword evidence="3" id="KW-1185">Reference proteome</keyword>
<sequence>MAISRPRKPIDINDPDVWSPKGMFVNNNRGRNTVPPDDDDKAFILNQSNMKALNRFLGTGRSLETSREAYFRSLAITDTPDQVSKALGDEVERMVEAYTNIRIDCTEFKETTWGKITDVAADIRSYATMAGGKVETSYYVLMLKCLGDYHDENKKPNPDPKRLSELTDSILYVVNTETKKIAELQKEGQEVVEGLSDFEAACAKYKKDLTTNDTNIKKQLEDEGADVQSMEEKITEANRKKTEIESEIDGYNKEIKKTPWYMWLGPIGMAVGVGITVHAQNQIKELSNSLQEVKDLLDEYKESKRVASLLVTNTQSIHKQIGDLGDEISPAIYTIQLLQGAWDNMAYSLSSIKELVEFDSSNIPPLLIADRLLQNIVDQWNELKDYAKDYIENSYISDVPEYIALDEYIDELNRHLLRIEGMEKGN</sequence>
<dbReference type="EMBL" id="KZ826333">
    <property type="protein sequence ID" value="PYI08651.1"/>
    <property type="molecule type" value="Genomic_DNA"/>
</dbReference>
<evidence type="ECO:0000313" key="3">
    <source>
        <dbReference type="Proteomes" id="UP000248423"/>
    </source>
</evidence>
<evidence type="ECO:0000256" key="1">
    <source>
        <dbReference type="SAM" id="Coils"/>
    </source>
</evidence>
<organism evidence="2 3">
    <name type="scientific">Aspergillus sclerotiicarbonarius (strain CBS 121057 / IBT 28362)</name>
    <dbReference type="NCBI Taxonomy" id="1448318"/>
    <lineage>
        <taxon>Eukaryota</taxon>
        <taxon>Fungi</taxon>
        <taxon>Dikarya</taxon>
        <taxon>Ascomycota</taxon>
        <taxon>Pezizomycotina</taxon>
        <taxon>Eurotiomycetes</taxon>
        <taxon>Eurotiomycetidae</taxon>
        <taxon>Eurotiales</taxon>
        <taxon>Aspergillaceae</taxon>
        <taxon>Aspergillus</taxon>
        <taxon>Aspergillus subgen. Circumdati</taxon>
    </lineage>
</organism>
<dbReference type="Proteomes" id="UP000248423">
    <property type="component" value="Unassembled WGS sequence"/>
</dbReference>
<accession>A0A319EGM7</accession>
<dbReference type="CDD" id="cd22656">
    <property type="entry name" value="ClyA_Cry6Aa-like"/>
    <property type="match status" value="1"/>
</dbReference>
<dbReference type="VEuPathDB" id="FungiDB:BO78DRAFT_416544"/>
<evidence type="ECO:0000313" key="2">
    <source>
        <dbReference type="EMBL" id="PYI08651.1"/>
    </source>
</evidence>
<keyword evidence="1" id="KW-0175">Coiled coil</keyword>
<dbReference type="SUPFAM" id="SSF58100">
    <property type="entry name" value="Bacterial hemolysins"/>
    <property type="match status" value="1"/>
</dbReference>
<dbReference type="PANTHER" id="PTHR38443">
    <property type="match status" value="1"/>
</dbReference>
<protein>
    <submittedName>
        <fullName evidence="2">Uncharacterized protein</fullName>
    </submittedName>
</protein>
<gene>
    <name evidence="2" type="ORF">BO78DRAFT_416544</name>
</gene>